<feature type="transmembrane region" description="Helical" evidence="9">
    <location>
        <begin position="65"/>
        <end position="85"/>
    </location>
</feature>
<dbReference type="GO" id="GO:0005787">
    <property type="term" value="C:signal peptidase complex"/>
    <property type="evidence" value="ECO:0007669"/>
    <property type="project" value="InterPro"/>
</dbReference>
<evidence type="ECO:0000256" key="4">
    <source>
        <dbReference type="ARBA" id="ARBA00022692"/>
    </source>
</evidence>
<evidence type="ECO:0000256" key="6">
    <source>
        <dbReference type="ARBA" id="ARBA00022989"/>
    </source>
</evidence>
<evidence type="ECO:0000256" key="2">
    <source>
        <dbReference type="ARBA" id="ARBA00007324"/>
    </source>
</evidence>
<proteinExistence type="inferred from homology"/>
<dbReference type="EMBL" id="JADGJW010000063">
    <property type="protein sequence ID" value="KAJ3225377.1"/>
    <property type="molecule type" value="Genomic_DNA"/>
</dbReference>
<evidence type="ECO:0000313" key="11">
    <source>
        <dbReference type="Proteomes" id="UP001211065"/>
    </source>
</evidence>
<comment type="similarity">
    <text evidence="2">Belongs to the SPCS2 family.</text>
</comment>
<comment type="function">
    <text evidence="8">Component of the signal peptidase complex (SPC) which catalyzes the cleavage of N-terminal signal sequences from nascent proteins as they are translocated into the lumen of the endoplasmic reticulum. Enhances the enzymatic activity of SPC and facilitates the interactions between different components of the translocation site.</text>
</comment>
<evidence type="ECO:0000256" key="8">
    <source>
        <dbReference type="ARBA" id="ARBA00045608"/>
    </source>
</evidence>
<keyword evidence="5" id="KW-0256">Endoplasmic reticulum</keyword>
<dbReference type="PANTHER" id="PTHR13085:SF0">
    <property type="entry name" value="SIGNAL PEPTIDASE COMPLEX SUBUNIT 2"/>
    <property type="match status" value="1"/>
</dbReference>
<name>A0AAD5U5S9_9FUNG</name>
<keyword evidence="7 9" id="KW-0472">Membrane</keyword>
<keyword evidence="11" id="KW-1185">Reference proteome</keyword>
<sequence length="199" mass="23018">MSKSLSSKNKMNSTTSSKFLQLYETTPVTAEKWCHGDYKRGVDEAIKNLLTLDLGYTQDNFLKDAYLALGYIACSFALYGTYICYYVQMPFQESKPTLYVCVSGYFFFSFLMQLFSWFVEKNIIFQGFNKELNEKIVIESKSSKFSDKITFTITRNKSIMTTTSFGKWFDKNGVFSAADFKDDFGIYVTMDETKNKKNQ</sequence>
<evidence type="ECO:0000256" key="3">
    <source>
        <dbReference type="ARBA" id="ARBA00017057"/>
    </source>
</evidence>
<evidence type="ECO:0000256" key="9">
    <source>
        <dbReference type="SAM" id="Phobius"/>
    </source>
</evidence>
<comment type="caution">
    <text evidence="10">The sequence shown here is derived from an EMBL/GenBank/DDBJ whole genome shotgun (WGS) entry which is preliminary data.</text>
</comment>
<reference evidence="10" key="1">
    <citation type="submission" date="2020-05" db="EMBL/GenBank/DDBJ databases">
        <title>Phylogenomic resolution of chytrid fungi.</title>
        <authorList>
            <person name="Stajich J.E."/>
            <person name="Amses K."/>
            <person name="Simmons R."/>
            <person name="Seto K."/>
            <person name="Myers J."/>
            <person name="Bonds A."/>
            <person name="Quandt C.A."/>
            <person name="Barry K."/>
            <person name="Liu P."/>
            <person name="Grigoriev I."/>
            <person name="Longcore J.E."/>
            <person name="James T.Y."/>
        </authorList>
    </citation>
    <scope>NUCLEOTIDE SEQUENCE</scope>
    <source>
        <strain evidence="10">JEL0476</strain>
    </source>
</reference>
<dbReference type="InterPro" id="IPR009582">
    <property type="entry name" value="Spc2/SPCS2"/>
</dbReference>
<dbReference type="GO" id="GO:0006465">
    <property type="term" value="P:signal peptide processing"/>
    <property type="evidence" value="ECO:0007669"/>
    <property type="project" value="InterPro"/>
</dbReference>
<organism evidence="10 11">
    <name type="scientific">Clydaea vesicula</name>
    <dbReference type="NCBI Taxonomy" id="447962"/>
    <lineage>
        <taxon>Eukaryota</taxon>
        <taxon>Fungi</taxon>
        <taxon>Fungi incertae sedis</taxon>
        <taxon>Chytridiomycota</taxon>
        <taxon>Chytridiomycota incertae sedis</taxon>
        <taxon>Chytridiomycetes</taxon>
        <taxon>Lobulomycetales</taxon>
        <taxon>Lobulomycetaceae</taxon>
        <taxon>Clydaea</taxon>
    </lineage>
</organism>
<feature type="transmembrane region" description="Helical" evidence="9">
    <location>
        <begin position="97"/>
        <end position="119"/>
    </location>
</feature>
<dbReference type="GO" id="GO:0045047">
    <property type="term" value="P:protein targeting to ER"/>
    <property type="evidence" value="ECO:0007669"/>
    <property type="project" value="TreeGrafter"/>
</dbReference>
<evidence type="ECO:0000256" key="7">
    <source>
        <dbReference type="ARBA" id="ARBA00023136"/>
    </source>
</evidence>
<gene>
    <name evidence="10" type="primary">SPCS2</name>
    <name evidence="10" type="ORF">HK099_006918</name>
</gene>
<dbReference type="PANTHER" id="PTHR13085">
    <property type="entry name" value="MICROSOMAL SIGNAL PEPTIDASE 25 KDA SUBUNIT"/>
    <property type="match status" value="1"/>
</dbReference>
<dbReference type="Pfam" id="PF06703">
    <property type="entry name" value="SPC25"/>
    <property type="match status" value="1"/>
</dbReference>
<evidence type="ECO:0000313" key="10">
    <source>
        <dbReference type="EMBL" id="KAJ3225377.1"/>
    </source>
</evidence>
<accession>A0AAD5U5S9</accession>
<dbReference type="Proteomes" id="UP001211065">
    <property type="component" value="Unassembled WGS sequence"/>
</dbReference>
<keyword evidence="6 9" id="KW-1133">Transmembrane helix</keyword>
<dbReference type="AlphaFoldDB" id="A0AAD5U5S9"/>
<evidence type="ECO:0000256" key="1">
    <source>
        <dbReference type="ARBA" id="ARBA00004477"/>
    </source>
</evidence>
<protein>
    <recommendedName>
        <fullName evidence="3">Signal peptidase complex subunit 2</fullName>
    </recommendedName>
</protein>
<comment type="subcellular location">
    <subcellularLocation>
        <location evidence="1">Endoplasmic reticulum membrane</location>
        <topology evidence="1">Multi-pass membrane protein</topology>
    </subcellularLocation>
</comment>
<evidence type="ECO:0000256" key="5">
    <source>
        <dbReference type="ARBA" id="ARBA00022824"/>
    </source>
</evidence>
<keyword evidence="4 9" id="KW-0812">Transmembrane</keyword>